<keyword evidence="1" id="KW-0547">Nucleotide-binding</keyword>
<proteinExistence type="predicted"/>
<dbReference type="InterPro" id="IPR011990">
    <property type="entry name" value="TPR-like_helical_dom_sf"/>
</dbReference>
<dbReference type="Gene3D" id="3.40.50.300">
    <property type="entry name" value="P-loop containing nucleotide triphosphate hydrolases"/>
    <property type="match status" value="1"/>
</dbReference>
<dbReference type="PANTHER" id="PTHR43384">
    <property type="entry name" value="SEPTUM SITE-DETERMINING PROTEIN MIND HOMOLOG, CHLOROPLASTIC-RELATED"/>
    <property type="match status" value="1"/>
</dbReference>
<dbReference type="GO" id="GO:0016887">
    <property type="term" value="F:ATP hydrolysis activity"/>
    <property type="evidence" value="ECO:0007669"/>
    <property type="project" value="TreeGrafter"/>
</dbReference>
<feature type="repeat" description="TPR" evidence="3">
    <location>
        <begin position="454"/>
        <end position="487"/>
    </location>
</feature>
<dbReference type="SUPFAM" id="SSF81901">
    <property type="entry name" value="HCP-like"/>
    <property type="match status" value="1"/>
</dbReference>
<name>A0A6S6SCI3_9BACT</name>
<organism evidence="5">
    <name type="scientific">uncultured Aureispira sp</name>
    <dbReference type="NCBI Taxonomy" id="1331704"/>
    <lineage>
        <taxon>Bacteria</taxon>
        <taxon>Pseudomonadati</taxon>
        <taxon>Bacteroidota</taxon>
        <taxon>Saprospiria</taxon>
        <taxon>Saprospirales</taxon>
        <taxon>Saprospiraceae</taxon>
        <taxon>Aureispira</taxon>
        <taxon>environmental samples</taxon>
    </lineage>
</organism>
<gene>
    <name evidence="5" type="ORF">HELGO_WM12902</name>
</gene>
<dbReference type="AlphaFoldDB" id="A0A6S6SCI3"/>
<dbReference type="Pfam" id="PF13614">
    <property type="entry name" value="AAA_31"/>
    <property type="match status" value="1"/>
</dbReference>
<dbReference type="GO" id="GO:0005524">
    <property type="term" value="F:ATP binding"/>
    <property type="evidence" value="ECO:0007669"/>
    <property type="project" value="UniProtKB-KW"/>
</dbReference>
<dbReference type="InterPro" id="IPR050625">
    <property type="entry name" value="ParA/MinD_ATPase"/>
</dbReference>
<dbReference type="PANTHER" id="PTHR43384:SF6">
    <property type="entry name" value="SEPTUM SITE-DETERMINING PROTEIN MIND HOMOLOG, CHLOROPLASTIC"/>
    <property type="match status" value="1"/>
</dbReference>
<dbReference type="SMART" id="SM00028">
    <property type="entry name" value="TPR"/>
    <property type="match status" value="4"/>
</dbReference>
<dbReference type="InterPro" id="IPR019734">
    <property type="entry name" value="TPR_rpt"/>
</dbReference>
<accession>A0A6S6SCI3</accession>
<keyword evidence="3" id="KW-0802">TPR repeat</keyword>
<dbReference type="GO" id="GO:0051782">
    <property type="term" value="P:negative regulation of cell division"/>
    <property type="evidence" value="ECO:0007669"/>
    <property type="project" value="TreeGrafter"/>
</dbReference>
<feature type="domain" description="AAA" evidence="4">
    <location>
        <begin position="1"/>
        <end position="194"/>
    </location>
</feature>
<keyword evidence="2" id="KW-0067">ATP-binding</keyword>
<feature type="repeat" description="TPR" evidence="3">
    <location>
        <begin position="345"/>
        <end position="378"/>
    </location>
</feature>
<protein>
    <recommendedName>
        <fullName evidence="4">AAA domain-containing protein</fullName>
    </recommendedName>
</protein>
<dbReference type="EMBL" id="CACVAQ010000115">
    <property type="protein sequence ID" value="CAA6806033.1"/>
    <property type="molecule type" value="Genomic_DNA"/>
</dbReference>
<dbReference type="Gene3D" id="1.25.40.10">
    <property type="entry name" value="Tetratricopeptide repeat domain"/>
    <property type="match status" value="2"/>
</dbReference>
<dbReference type="NCBIfam" id="NF047398">
    <property type="entry name" value="AAA_KGGVGR"/>
    <property type="match status" value="1"/>
</dbReference>
<dbReference type="SUPFAM" id="SSF52540">
    <property type="entry name" value="P-loop containing nucleoside triphosphate hydrolases"/>
    <property type="match status" value="1"/>
</dbReference>
<dbReference type="InterPro" id="IPR025669">
    <property type="entry name" value="AAA_dom"/>
</dbReference>
<evidence type="ECO:0000259" key="4">
    <source>
        <dbReference type="Pfam" id="PF13614"/>
    </source>
</evidence>
<evidence type="ECO:0000256" key="2">
    <source>
        <dbReference type="ARBA" id="ARBA00022840"/>
    </source>
</evidence>
<evidence type="ECO:0000256" key="3">
    <source>
        <dbReference type="PROSITE-ProRule" id="PRU00339"/>
    </source>
</evidence>
<dbReference type="PROSITE" id="PS50005">
    <property type="entry name" value="TPR"/>
    <property type="match status" value="2"/>
</dbReference>
<evidence type="ECO:0000313" key="5">
    <source>
        <dbReference type="EMBL" id="CAA6806033.1"/>
    </source>
</evidence>
<sequence length="554" mass="64851">MKTITFYSYKGGVGRTLALSNIATRLAEFGKTVCMIDFDLEAPGIPYKFKKQLKSLEFETGLVDYLQHYVKYRQAPPNVKDFMTTVKEGTANQKEITLLPAGNIYSKDYWVKLSSIGWDKFFYEKDSTGVEFFFDLKEKIKNEIQPDYLLIDSRTGITEIAGITLSLLADEVVLLSVNNEENLEGTQQVLRTILQNNNPVLGTPPKIHFVMSRMPQKKEGQTESPSYKIIQKVKYRLNQFLTEKELDYQIDKVLTIHSEPELQIEESLKIAYDDEDRPSAIGMDYLRLFRALTDGDLTEEEKVLFKRKREYEKLKAEIFSEGKDRSERVVLLEEALSKYRDLDEWFILSYLSLAYYDVGDWENAEVYLKQSMEINPYDYITRFYLANTYSIQKNFNQALEIYEKLYSELFDLNYTNLLMDDVTVNMGLAYLRTGQTDKSLNLFKKVVEEFKPSFENYNIYASVLMQVGNYQEALNYVYLALELAPKEFMPNATLAEIQAHLGNDMEFYRNINMALSLGLKWEQIKKEPIYKKYLKEQRFIEMLARYDIYPEEEI</sequence>
<dbReference type="Pfam" id="PF12895">
    <property type="entry name" value="ANAPC3"/>
    <property type="match status" value="1"/>
</dbReference>
<dbReference type="GO" id="GO:0009898">
    <property type="term" value="C:cytoplasmic side of plasma membrane"/>
    <property type="evidence" value="ECO:0007669"/>
    <property type="project" value="TreeGrafter"/>
</dbReference>
<dbReference type="GO" id="GO:0005829">
    <property type="term" value="C:cytosol"/>
    <property type="evidence" value="ECO:0007669"/>
    <property type="project" value="TreeGrafter"/>
</dbReference>
<evidence type="ECO:0000256" key="1">
    <source>
        <dbReference type="ARBA" id="ARBA00022741"/>
    </source>
</evidence>
<dbReference type="InterPro" id="IPR027417">
    <property type="entry name" value="P-loop_NTPase"/>
</dbReference>
<reference evidence="5" key="1">
    <citation type="submission" date="2020-01" db="EMBL/GenBank/DDBJ databases">
        <authorList>
            <person name="Meier V. D."/>
            <person name="Meier V D."/>
        </authorList>
    </citation>
    <scope>NUCLEOTIDE SEQUENCE</scope>
    <source>
        <strain evidence="5">HLG_WM_MAG_10</strain>
    </source>
</reference>